<keyword evidence="1" id="KW-0812">Transmembrane</keyword>
<protein>
    <submittedName>
        <fullName evidence="2">Uncharacterized protein</fullName>
    </submittedName>
</protein>
<dbReference type="RefSeq" id="WP_007991730.1">
    <property type="nucleotide sequence ID" value="NZ_BAEM01000056.1"/>
</dbReference>
<keyword evidence="1" id="KW-0472">Membrane</keyword>
<proteinExistence type="predicted"/>
<evidence type="ECO:0000313" key="2">
    <source>
        <dbReference type="EMBL" id="GAC12251.1"/>
    </source>
</evidence>
<dbReference type="Proteomes" id="UP000006320">
    <property type="component" value="Unassembled WGS sequence"/>
</dbReference>
<dbReference type="EMBL" id="BAEM01000056">
    <property type="protein sequence ID" value="GAC12251.1"/>
    <property type="molecule type" value="Genomic_DNA"/>
</dbReference>
<accession>A0AAV3V627</accession>
<feature type="transmembrane region" description="Helical" evidence="1">
    <location>
        <begin position="51"/>
        <end position="72"/>
    </location>
</feature>
<comment type="caution">
    <text evidence="2">The sequence shown here is derived from an EMBL/GenBank/DDBJ whole genome shotgun (WGS) entry which is preliminary data.</text>
</comment>
<gene>
    <name evidence="2" type="ORF">GCHA_4333</name>
</gene>
<feature type="transmembrane region" description="Helical" evidence="1">
    <location>
        <begin position="12"/>
        <end position="31"/>
    </location>
</feature>
<keyword evidence="1" id="KW-1133">Transmembrane helix</keyword>
<evidence type="ECO:0000313" key="3">
    <source>
        <dbReference type="Proteomes" id="UP000006320"/>
    </source>
</evidence>
<evidence type="ECO:0000256" key="1">
    <source>
        <dbReference type="SAM" id="Phobius"/>
    </source>
</evidence>
<name>A0AAV3V627_9ALTE</name>
<dbReference type="AlphaFoldDB" id="A0AAV3V627"/>
<organism evidence="2 3">
    <name type="scientific">Paraglaciecola chathamensis S18K6</name>
    <dbReference type="NCBI Taxonomy" id="1127672"/>
    <lineage>
        <taxon>Bacteria</taxon>
        <taxon>Pseudomonadati</taxon>
        <taxon>Pseudomonadota</taxon>
        <taxon>Gammaproteobacteria</taxon>
        <taxon>Alteromonadales</taxon>
        <taxon>Alteromonadaceae</taxon>
        <taxon>Paraglaciecola</taxon>
    </lineage>
</organism>
<sequence length="76" mass="8545">MNSFKESVNKAIKGDWIVAALFIGLAIISLILGRLPFGKHDVINTIDNPAIYWLFISIFVLVSLFFVFRPFIKSGT</sequence>
<reference evidence="2 3" key="1">
    <citation type="journal article" date="2017" name="Antonie Van Leeuwenhoek">
        <title>Rhizobium rhizosphaerae sp. nov., a novel species isolated from rice rhizosphere.</title>
        <authorList>
            <person name="Zhao J.J."/>
            <person name="Zhang J."/>
            <person name="Zhang R.J."/>
            <person name="Zhang C.W."/>
            <person name="Yin H.Q."/>
            <person name="Zhang X.X."/>
        </authorList>
    </citation>
    <scope>NUCLEOTIDE SEQUENCE [LARGE SCALE GENOMIC DNA]</scope>
    <source>
        <strain evidence="2 3">S18K6</strain>
    </source>
</reference>